<feature type="compositionally biased region" description="Basic and acidic residues" evidence="1">
    <location>
        <begin position="48"/>
        <end position="60"/>
    </location>
</feature>
<reference evidence="2 3" key="1">
    <citation type="submission" date="2019-01" db="EMBL/GenBank/DDBJ databases">
        <authorList>
            <person name="Le T.S."/>
            <person name="Kurtboke I."/>
        </authorList>
    </citation>
    <scope>NUCLEOTIDE SEQUENCE [LARGE SCALE GENOMIC DNA]</scope>
</reference>
<evidence type="ECO:0000256" key="1">
    <source>
        <dbReference type="SAM" id="MobiDB-lite"/>
    </source>
</evidence>
<organism evidence="2 3">
    <name type="scientific">Vibrio phage 2 TSL-2019</name>
    <dbReference type="NCBI Taxonomy" id="2508172"/>
    <lineage>
        <taxon>Viruses</taxon>
        <taxon>Duplodnaviria</taxon>
        <taxon>Heunggongvirae</taxon>
        <taxon>Uroviricota</taxon>
        <taxon>Caudoviricetes</taxon>
        <taxon>Chimalliviridae</taxon>
        <taxon>Gorgonvirinae</taxon>
        <taxon>Aphroditevirus</taxon>
        <taxon>Aphroditevirus av2TSL2019</taxon>
    </lineage>
</organism>
<keyword evidence="3" id="KW-1185">Reference proteome</keyword>
<name>A0A513PWB4_9CAUD</name>
<evidence type="ECO:0000313" key="2">
    <source>
        <dbReference type="EMBL" id="QAU04225.1"/>
    </source>
</evidence>
<protein>
    <submittedName>
        <fullName evidence="2">Uncharacterized protein</fullName>
    </submittedName>
</protein>
<feature type="region of interest" description="Disordered" evidence="1">
    <location>
        <begin position="1"/>
        <end position="63"/>
    </location>
</feature>
<sequence length="376" mass="41816">MSEFSNILDSFDPFEGLSSTDPVSKKSSEIQGDVSSIRKKATNPIDSSSKDNNKGVETVKPENGALDKTLNSFKSDTLGHISDSYQQKTSNFTLDDLEQLAKVEEGSLGLNKDYVMSELSDTLGYTLGDTEAFKGEAGDELFKRFVQLTDPDGGALLDKNGNELSFKDGWRDGTTEGLIYSLAMRGYDLYEEVKDSALEDSFDATQLYSAAQSGMVEAYRPIYEKIKPKSKARDMMVNAIEYVIRNGDFNSLVEMLNILGESNYPLVKRNYPSLPKDFLGNCYIDKKVYLHEHQALSDKLSQTLVDIYGPSWYKVNTEHGEAYNVLIGSNCSADAVTLLSLNEDLGVLVSLQHTFTEFPAAEVFFEHFPDTPRITL</sequence>
<dbReference type="Proteomes" id="UP000320660">
    <property type="component" value="Segment"/>
</dbReference>
<evidence type="ECO:0000313" key="3">
    <source>
        <dbReference type="Proteomes" id="UP000320660"/>
    </source>
</evidence>
<dbReference type="RefSeq" id="YP_009843172.1">
    <property type="nucleotide sequence ID" value="NC_048747.1"/>
</dbReference>
<dbReference type="EMBL" id="MK368614">
    <property type="protein sequence ID" value="QAU04225.1"/>
    <property type="molecule type" value="Genomic_DNA"/>
</dbReference>
<accession>A0A513PWB4</accession>
<dbReference type="KEGG" id="vg:55613438"/>
<proteinExistence type="predicted"/>
<dbReference type="GeneID" id="55613438"/>